<dbReference type="OrthoDB" id="10586141at2759"/>
<proteinExistence type="predicted"/>
<keyword evidence="3" id="KW-1185">Reference proteome</keyword>
<evidence type="ECO:0000256" key="1">
    <source>
        <dbReference type="SAM" id="Phobius"/>
    </source>
</evidence>
<comment type="caution">
    <text evidence="2">The sequence shown here is derived from an EMBL/GenBank/DDBJ whole genome shotgun (WGS) entry which is preliminary data.</text>
</comment>
<dbReference type="VEuPathDB" id="MicrosporidiaDB:EHP00_1336"/>
<keyword evidence="1" id="KW-0472">Membrane</keyword>
<accession>A0A1W0E6U1</accession>
<name>A0A1W0E6U1_9MICR</name>
<protein>
    <submittedName>
        <fullName evidence="2">Uncharacterized protein</fullName>
    </submittedName>
</protein>
<keyword evidence="1" id="KW-1133">Transmembrane helix</keyword>
<gene>
    <name evidence="2" type="ORF">EHP00_1336</name>
</gene>
<organism evidence="2 3">
    <name type="scientific">Ecytonucleospora hepatopenaei</name>
    <dbReference type="NCBI Taxonomy" id="646526"/>
    <lineage>
        <taxon>Eukaryota</taxon>
        <taxon>Fungi</taxon>
        <taxon>Fungi incertae sedis</taxon>
        <taxon>Microsporidia</taxon>
        <taxon>Enterocytozoonidae</taxon>
        <taxon>Ecytonucleospora</taxon>
    </lineage>
</organism>
<feature type="transmembrane region" description="Helical" evidence="1">
    <location>
        <begin position="57"/>
        <end position="79"/>
    </location>
</feature>
<sequence length="223" mass="25265">MVKNTKSYKTCKFFVQIFTMIGIMTNIGCFCVNFYHYKILRVESKLMMAYFITHSEFGLLLLGCNLVLLIFCNCGVTSCSKVVMKIYKKVAFFYSVFLAILVAYFLTLYKVEFGSKAGEATFSGNADGGMIFSLFTGLSQNLAVKKAIDQFNYILILTNINNILIIIINFITIFMVRIVLNIKIEVVLPDPPKIKTFEHVGMSTASLKRRRIISLDNSAVIRI</sequence>
<feature type="transmembrane region" description="Helical" evidence="1">
    <location>
        <begin position="153"/>
        <end position="176"/>
    </location>
</feature>
<feature type="transmembrane region" description="Helical" evidence="1">
    <location>
        <begin position="12"/>
        <end position="37"/>
    </location>
</feature>
<keyword evidence="1" id="KW-0812">Transmembrane</keyword>
<reference evidence="2 3" key="1">
    <citation type="journal article" date="2017" name="Environ. Microbiol.">
        <title>Decay of the glycolytic pathway and adaptation to intranuclear parasitism within Enterocytozoonidae microsporidia.</title>
        <authorList>
            <person name="Wiredu Boakye D."/>
            <person name="Jaroenlak P."/>
            <person name="Prachumwat A."/>
            <person name="Williams T.A."/>
            <person name="Bateman K.S."/>
            <person name="Itsathitphaisarn O."/>
            <person name="Sritunyalucksana K."/>
            <person name="Paszkiewicz K.H."/>
            <person name="Moore K.A."/>
            <person name="Stentiford G.D."/>
            <person name="Williams B.A."/>
        </authorList>
    </citation>
    <scope>NUCLEOTIDE SEQUENCE [LARGE SCALE GENOMIC DNA]</scope>
    <source>
        <strain evidence="2 3">TH1</strain>
    </source>
</reference>
<evidence type="ECO:0000313" key="3">
    <source>
        <dbReference type="Proteomes" id="UP000192758"/>
    </source>
</evidence>
<dbReference type="EMBL" id="MNPJ01000014">
    <property type="protein sequence ID" value="OQS54971.1"/>
    <property type="molecule type" value="Genomic_DNA"/>
</dbReference>
<evidence type="ECO:0000313" key="2">
    <source>
        <dbReference type="EMBL" id="OQS54971.1"/>
    </source>
</evidence>
<dbReference type="AlphaFoldDB" id="A0A1W0E6U1"/>
<dbReference type="Proteomes" id="UP000192758">
    <property type="component" value="Unassembled WGS sequence"/>
</dbReference>
<feature type="transmembrane region" description="Helical" evidence="1">
    <location>
        <begin position="91"/>
        <end position="109"/>
    </location>
</feature>